<dbReference type="EMBL" id="JAUIZM010000013">
    <property type="protein sequence ID" value="KAK1353462.1"/>
    <property type="molecule type" value="Genomic_DNA"/>
</dbReference>
<comment type="caution">
    <text evidence="2">The sequence shown here is derived from an EMBL/GenBank/DDBJ whole genome shotgun (WGS) entry which is preliminary data.</text>
</comment>
<feature type="region of interest" description="Disordered" evidence="1">
    <location>
        <begin position="1"/>
        <end position="22"/>
    </location>
</feature>
<dbReference type="AlphaFoldDB" id="A0AAD8LYW3"/>
<keyword evidence="3" id="KW-1185">Reference proteome</keyword>
<feature type="region of interest" description="Disordered" evidence="1">
    <location>
        <begin position="98"/>
        <end position="124"/>
    </location>
</feature>
<dbReference type="PANTHER" id="PTHR35132">
    <property type="entry name" value="SERINE/ARGININE REPETITIVE MATRIX-LIKE PROTEIN"/>
    <property type="match status" value="1"/>
</dbReference>
<reference evidence="2" key="1">
    <citation type="submission" date="2023-02" db="EMBL/GenBank/DDBJ databases">
        <title>Genome of toxic invasive species Heracleum sosnowskyi carries increased number of genes despite the absence of recent whole-genome duplications.</title>
        <authorList>
            <person name="Schelkunov M."/>
            <person name="Shtratnikova V."/>
            <person name="Makarenko M."/>
            <person name="Klepikova A."/>
            <person name="Omelchenko D."/>
            <person name="Novikova G."/>
            <person name="Obukhova E."/>
            <person name="Bogdanov V."/>
            <person name="Penin A."/>
            <person name="Logacheva M."/>
        </authorList>
    </citation>
    <scope>NUCLEOTIDE SEQUENCE</scope>
    <source>
        <strain evidence="2">Hsosn_3</strain>
        <tissue evidence="2">Leaf</tissue>
    </source>
</reference>
<name>A0AAD8LYW3_9APIA</name>
<evidence type="ECO:0000313" key="2">
    <source>
        <dbReference type="EMBL" id="KAK1353462.1"/>
    </source>
</evidence>
<gene>
    <name evidence="2" type="ORF">POM88_052597</name>
</gene>
<organism evidence="2 3">
    <name type="scientific">Heracleum sosnowskyi</name>
    <dbReference type="NCBI Taxonomy" id="360622"/>
    <lineage>
        <taxon>Eukaryota</taxon>
        <taxon>Viridiplantae</taxon>
        <taxon>Streptophyta</taxon>
        <taxon>Embryophyta</taxon>
        <taxon>Tracheophyta</taxon>
        <taxon>Spermatophyta</taxon>
        <taxon>Magnoliopsida</taxon>
        <taxon>eudicotyledons</taxon>
        <taxon>Gunneridae</taxon>
        <taxon>Pentapetalae</taxon>
        <taxon>asterids</taxon>
        <taxon>campanulids</taxon>
        <taxon>Apiales</taxon>
        <taxon>Apiaceae</taxon>
        <taxon>Apioideae</taxon>
        <taxon>apioid superclade</taxon>
        <taxon>Tordylieae</taxon>
        <taxon>Tordyliinae</taxon>
        <taxon>Heracleum</taxon>
    </lineage>
</organism>
<dbReference type="Proteomes" id="UP001237642">
    <property type="component" value="Unassembled WGS sequence"/>
</dbReference>
<feature type="region of interest" description="Disordered" evidence="1">
    <location>
        <begin position="137"/>
        <end position="208"/>
    </location>
</feature>
<feature type="compositionally biased region" description="Polar residues" evidence="1">
    <location>
        <begin position="155"/>
        <end position="169"/>
    </location>
</feature>
<evidence type="ECO:0000313" key="3">
    <source>
        <dbReference type="Proteomes" id="UP001237642"/>
    </source>
</evidence>
<evidence type="ECO:0000256" key="1">
    <source>
        <dbReference type="SAM" id="MobiDB-lite"/>
    </source>
</evidence>
<sequence>MKSLNLDSPTSLSSSGRLNGGSVASPEFEFWVTRNPVPQPDIVPADELFVDGVLQPLDLLKPDPGKPSLDIDVQPGLGHGLLESDPKTVSKRWKDIFKKSGDRKIKNEEKEKKREKKGNGANGLSTAELNINIWPFSRSRSAGTGGNRPAPVSRKISSAPCSRSNSAGESKSRKWPSSPSRGGVHLGRNSPVWQARRASGAGAGRSGSEVFLRNGEKGIKNGEKGVQKDVNNTRRKKSIAGDVAGDGGVKVKVMNVNVPACIGYKSHMGCRSDEIERNAVVGGGFAAGGKNSSAVHGGGNITSDGARGNSNLFNLRERIWTLRKERRRHIFAVIGYTC</sequence>
<proteinExistence type="predicted"/>
<reference evidence="2" key="2">
    <citation type="submission" date="2023-05" db="EMBL/GenBank/DDBJ databases">
        <authorList>
            <person name="Schelkunov M.I."/>
        </authorList>
    </citation>
    <scope>NUCLEOTIDE SEQUENCE</scope>
    <source>
        <strain evidence="2">Hsosn_3</strain>
        <tissue evidence="2">Leaf</tissue>
    </source>
</reference>
<accession>A0AAD8LYW3</accession>
<feature type="compositionally biased region" description="Low complexity" evidence="1">
    <location>
        <begin position="11"/>
        <end position="22"/>
    </location>
</feature>
<protein>
    <submittedName>
        <fullName evidence="2">WASH complex</fullName>
    </submittedName>
</protein>
<dbReference type="PANTHER" id="PTHR35132:SF1">
    <property type="entry name" value="SERINE_ARGININE REPETITIVE MATRIX-LIKE PROTEIN"/>
    <property type="match status" value="1"/>
</dbReference>
<feature type="compositionally biased region" description="Basic and acidic residues" evidence="1">
    <location>
        <begin position="98"/>
        <end position="112"/>
    </location>
</feature>
<feature type="compositionally biased region" description="Polar residues" evidence="1">
    <location>
        <begin position="1"/>
        <end position="10"/>
    </location>
</feature>